<keyword evidence="13" id="KW-0276">Fatty acid metabolism</keyword>
<dbReference type="Gene3D" id="3.40.366.10">
    <property type="entry name" value="Malonyl-Coenzyme A Acyl Carrier Protein, domain 2"/>
    <property type="match status" value="2"/>
</dbReference>
<comment type="catalytic activity">
    <reaction evidence="25">
        <text>a (3R)-hydroxyacyl-[ACP] + NADP(+) = a 3-oxoacyl-[ACP] + NADPH + H(+)</text>
        <dbReference type="Rhea" id="RHEA:17397"/>
        <dbReference type="Rhea" id="RHEA-COMP:9916"/>
        <dbReference type="Rhea" id="RHEA-COMP:9945"/>
        <dbReference type="ChEBI" id="CHEBI:15378"/>
        <dbReference type="ChEBI" id="CHEBI:57783"/>
        <dbReference type="ChEBI" id="CHEBI:58349"/>
        <dbReference type="ChEBI" id="CHEBI:78776"/>
        <dbReference type="ChEBI" id="CHEBI:78827"/>
        <dbReference type="EC" id="1.1.1.100"/>
    </reaction>
</comment>
<evidence type="ECO:0000256" key="13">
    <source>
        <dbReference type="ARBA" id="ARBA00022832"/>
    </source>
</evidence>
<keyword evidence="18" id="KW-0520">NAD</keyword>
<dbReference type="CDD" id="cd00828">
    <property type="entry name" value="elong_cond_enzymes"/>
    <property type="match status" value="1"/>
</dbReference>
<dbReference type="InterPro" id="IPR008278">
    <property type="entry name" value="4-PPantetheinyl_Trfase_dom"/>
</dbReference>
<evidence type="ECO:0000256" key="16">
    <source>
        <dbReference type="ARBA" id="ARBA00023002"/>
    </source>
</evidence>
<evidence type="ECO:0000256" key="15">
    <source>
        <dbReference type="ARBA" id="ARBA00022857"/>
    </source>
</evidence>
<evidence type="ECO:0000256" key="25">
    <source>
        <dbReference type="ARBA" id="ARBA00048508"/>
    </source>
</evidence>
<dbReference type="Pfam" id="PF17828">
    <property type="entry name" value="FAS_N"/>
    <property type="match status" value="1"/>
</dbReference>
<keyword evidence="22" id="KW-0511">Multifunctional enzyme</keyword>
<dbReference type="PROSITE" id="PS00606">
    <property type="entry name" value="KS3_1"/>
    <property type="match status" value="1"/>
</dbReference>
<dbReference type="Proteomes" id="UP000054477">
    <property type="component" value="Unassembled WGS sequence"/>
</dbReference>
<keyword evidence="15" id="KW-0521">NADP</keyword>
<dbReference type="InterPro" id="IPR013785">
    <property type="entry name" value="Aldolase_TIM"/>
</dbReference>
<dbReference type="GO" id="GO:0004316">
    <property type="term" value="F:3-oxoacyl-[acyl-carrier-protein] reductase (NADPH) activity"/>
    <property type="evidence" value="ECO:0007669"/>
    <property type="project" value="UniProtKB-EC"/>
</dbReference>
<dbReference type="SUPFAM" id="SSF51735">
    <property type="entry name" value="NAD(P)-binding Rossmann-fold domains"/>
    <property type="match status" value="1"/>
</dbReference>
<feature type="domain" description="Ketosynthase family 3 (KS3)" evidence="29">
    <location>
        <begin position="3122"/>
        <end position="3683"/>
    </location>
</feature>
<feature type="domain" description="Carrier" evidence="28">
    <location>
        <begin position="2194"/>
        <end position="2272"/>
    </location>
</feature>
<keyword evidence="11" id="KW-0479">Metal-binding</keyword>
<dbReference type="PRINTS" id="PR01483">
    <property type="entry name" value="FASYNTHASE"/>
</dbReference>
<dbReference type="HOGENOM" id="CLU_000114_2_0_1"/>
<dbReference type="Gene3D" id="3.90.470.20">
    <property type="entry name" value="4'-phosphopantetheinyl transferase domain"/>
    <property type="match status" value="1"/>
</dbReference>
<dbReference type="GO" id="GO:0004315">
    <property type="term" value="F:3-oxoacyl-[acyl-carrier-protein] synthase activity"/>
    <property type="evidence" value="ECO:0007669"/>
    <property type="project" value="UniProtKB-EC"/>
</dbReference>
<dbReference type="STRING" id="1095629.A0A0C9XCR4"/>
<evidence type="ECO:0000256" key="19">
    <source>
        <dbReference type="ARBA" id="ARBA00023098"/>
    </source>
</evidence>
<dbReference type="FunFam" id="3.30.70.2490:FF:000001">
    <property type="entry name" value="Fatty acid synthase subunit alpha"/>
    <property type="match status" value="1"/>
</dbReference>
<evidence type="ECO:0000256" key="1">
    <source>
        <dbReference type="ARBA" id="ARBA00005005"/>
    </source>
</evidence>
<dbReference type="Gene3D" id="6.10.140.1400">
    <property type="match status" value="1"/>
</dbReference>
<accession>A0A0C9XCR4</accession>
<dbReference type="Pfam" id="PF00109">
    <property type="entry name" value="ketoacyl-synt"/>
    <property type="match status" value="1"/>
</dbReference>
<dbReference type="FunFam" id="3.30.1120.100:FF:000001">
    <property type="entry name" value="Fatty acid synthase beta subunit dehydratase"/>
    <property type="match status" value="1"/>
</dbReference>
<dbReference type="EC" id="2.3.1.86" evidence="3"/>
<evidence type="ECO:0000259" key="28">
    <source>
        <dbReference type="PROSITE" id="PS50075"/>
    </source>
</evidence>
<dbReference type="InterPro" id="IPR018201">
    <property type="entry name" value="Ketoacyl_synth_AS"/>
</dbReference>
<dbReference type="Pfam" id="PF18314">
    <property type="entry name" value="FAS_I_H"/>
    <property type="match status" value="1"/>
</dbReference>
<dbReference type="SUPFAM" id="SSF53901">
    <property type="entry name" value="Thiolase-like"/>
    <property type="match status" value="2"/>
</dbReference>
<dbReference type="Pfam" id="PF13452">
    <property type="entry name" value="FAS1_DH_region"/>
    <property type="match status" value="1"/>
</dbReference>
<dbReference type="GO" id="GO:0008897">
    <property type="term" value="F:holo-[acyl-carrier-protein] synthase activity"/>
    <property type="evidence" value="ECO:0007669"/>
    <property type="project" value="InterPro"/>
</dbReference>
<dbReference type="Gene3D" id="3.30.1120.100">
    <property type="match status" value="1"/>
</dbReference>
<evidence type="ECO:0000256" key="24">
    <source>
        <dbReference type="ARBA" id="ARBA00048237"/>
    </source>
</evidence>
<evidence type="ECO:0000256" key="21">
    <source>
        <dbReference type="ARBA" id="ARBA00023239"/>
    </source>
</evidence>
<dbReference type="InterPro" id="IPR002347">
    <property type="entry name" value="SDR_fam"/>
</dbReference>
<dbReference type="Gene3D" id="1.20.930.70">
    <property type="match status" value="1"/>
</dbReference>
<dbReference type="InterPro" id="IPR041099">
    <property type="entry name" value="FAS1_N"/>
</dbReference>
<keyword evidence="20" id="KW-0275">Fatty acid biosynthesis</keyword>
<dbReference type="Pfam" id="PF01575">
    <property type="entry name" value="MaoC_dehydratas"/>
    <property type="match status" value="1"/>
</dbReference>
<evidence type="ECO:0000313" key="31">
    <source>
        <dbReference type="Proteomes" id="UP000054477"/>
    </source>
</evidence>
<dbReference type="OrthoDB" id="4251012at2759"/>
<comment type="similarity">
    <text evidence="2">Belongs to the thiolase-like superfamily. Fungal fatty acid synthetase subunit alpha family.</text>
</comment>
<dbReference type="Pfam" id="PF00698">
    <property type="entry name" value="Acyl_transf_1"/>
    <property type="match status" value="1"/>
</dbReference>
<dbReference type="GO" id="GO:0004321">
    <property type="term" value="F:fatty-acyl-CoA synthase activity"/>
    <property type="evidence" value="ECO:0007669"/>
    <property type="project" value="UniProtKB-EC"/>
</dbReference>
<dbReference type="Pfam" id="PF01648">
    <property type="entry name" value="ACPS"/>
    <property type="match status" value="1"/>
</dbReference>
<dbReference type="InterPro" id="IPR040883">
    <property type="entry name" value="FAS_meander"/>
</dbReference>
<comment type="pathway">
    <text evidence="1">Lipid metabolism; fatty acid beta-oxidation.</text>
</comment>
<dbReference type="InterPro" id="IPR037143">
    <property type="entry name" value="4-PPantetheinyl_Trfase_dom_sf"/>
</dbReference>
<evidence type="ECO:0000256" key="26">
    <source>
        <dbReference type="ARBA" id="ARBA00049541"/>
    </source>
</evidence>
<keyword evidence="17" id="KW-0843">Virulence</keyword>
<dbReference type="EC" id="2.3.1.41" evidence="5"/>
<dbReference type="Pfam" id="PF02801">
    <property type="entry name" value="Ketoacyl-synt_C"/>
    <property type="match status" value="1"/>
</dbReference>
<evidence type="ECO:0000256" key="22">
    <source>
        <dbReference type="ARBA" id="ARBA00023268"/>
    </source>
</evidence>
<dbReference type="InterPro" id="IPR004568">
    <property type="entry name" value="Ppantetheine-prot_Trfase_dom"/>
</dbReference>
<keyword evidence="12" id="KW-0378">Hydrolase</keyword>
<dbReference type="Pfam" id="PF08354">
    <property type="entry name" value="Fas1-AflB-like_hel"/>
    <property type="match status" value="1"/>
</dbReference>
<dbReference type="InterPro" id="IPR009081">
    <property type="entry name" value="PP-bd_ACP"/>
</dbReference>
<protein>
    <recommendedName>
        <fullName evidence="6">Fatty acid synthase subunit alpha</fullName>
        <ecNumber evidence="4">1.1.1.100</ecNumber>
        <ecNumber evidence="5">2.3.1.41</ecNumber>
        <ecNumber evidence="3">2.3.1.86</ecNumber>
    </recommendedName>
</protein>
<reference evidence="30 31" key="1">
    <citation type="submission" date="2014-04" db="EMBL/GenBank/DDBJ databases">
        <authorList>
            <consortium name="DOE Joint Genome Institute"/>
            <person name="Kuo A."/>
            <person name="Kohler A."/>
            <person name="Nagy L.G."/>
            <person name="Floudas D."/>
            <person name="Copeland A."/>
            <person name="Barry K.W."/>
            <person name="Cichocki N."/>
            <person name="Veneault-Fourrey C."/>
            <person name="LaButti K."/>
            <person name="Lindquist E.A."/>
            <person name="Lipzen A."/>
            <person name="Lundell T."/>
            <person name="Morin E."/>
            <person name="Murat C."/>
            <person name="Sun H."/>
            <person name="Tunlid A."/>
            <person name="Henrissat B."/>
            <person name="Grigoriev I.V."/>
            <person name="Hibbett D.S."/>
            <person name="Martin F."/>
            <person name="Nordberg H.P."/>
            <person name="Cantor M.N."/>
            <person name="Hua S.X."/>
        </authorList>
    </citation>
    <scope>NUCLEOTIDE SEQUENCE [LARGE SCALE GENOMIC DNA]</scope>
    <source>
        <strain evidence="30 31">LaAM-08-1</strain>
    </source>
</reference>
<dbReference type="FunFam" id="3.90.25.70:FF:000001">
    <property type="entry name" value="Fatty acid synthase subunit alpha"/>
    <property type="match status" value="1"/>
</dbReference>
<dbReference type="InterPro" id="IPR040899">
    <property type="entry name" value="Fas_alpha_ACP"/>
</dbReference>
<dbReference type="Gene3D" id="1.20.1050.120">
    <property type="match status" value="1"/>
</dbReference>
<dbReference type="Pfam" id="PF16073">
    <property type="entry name" value="SAT"/>
    <property type="match status" value="1"/>
</dbReference>
<keyword evidence="10" id="KW-0808">Transferase</keyword>
<dbReference type="SUPFAM" id="SSF56214">
    <property type="entry name" value="4'-phosphopantetheinyl transferase"/>
    <property type="match status" value="1"/>
</dbReference>
<evidence type="ECO:0000256" key="12">
    <source>
        <dbReference type="ARBA" id="ARBA00022801"/>
    </source>
</evidence>
<reference evidence="31" key="2">
    <citation type="submission" date="2015-01" db="EMBL/GenBank/DDBJ databases">
        <title>Evolutionary Origins and Diversification of the Mycorrhizal Mutualists.</title>
        <authorList>
            <consortium name="DOE Joint Genome Institute"/>
            <consortium name="Mycorrhizal Genomics Consortium"/>
            <person name="Kohler A."/>
            <person name="Kuo A."/>
            <person name="Nagy L.G."/>
            <person name="Floudas D."/>
            <person name="Copeland A."/>
            <person name="Barry K.W."/>
            <person name="Cichocki N."/>
            <person name="Veneault-Fourrey C."/>
            <person name="LaButti K."/>
            <person name="Lindquist E.A."/>
            <person name="Lipzen A."/>
            <person name="Lundell T."/>
            <person name="Morin E."/>
            <person name="Murat C."/>
            <person name="Riley R."/>
            <person name="Ohm R."/>
            <person name="Sun H."/>
            <person name="Tunlid A."/>
            <person name="Henrissat B."/>
            <person name="Grigoriev I.V."/>
            <person name="Hibbett D.S."/>
            <person name="Martin F."/>
        </authorList>
    </citation>
    <scope>NUCLEOTIDE SEQUENCE [LARGE SCALE GENOMIC DNA]</scope>
    <source>
        <strain evidence="31">LaAM-08-1</strain>
    </source>
</reference>
<dbReference type="PANTHER" id="PTHR10982">
    <property type="entry name" value="MALONYL COA-ACYL CARRIER PROTEIN TRANSACYLASE"/>
    <property type="match status" value="1"/>
</dbReference>
<dbReference type="Gene3D" id="6.10.140.1410">
    <property type="match status" value="1"/>
</dbReference>
<evidence type="ECO:0000256" key="10">
    <source>
        <dbReference type="ARBA" id="ARBA00022679"/>
    </source>
</evidence>
<dbReference type="InterPro" id="IPR016035">
    <property type="entry name" value="Acyl_Trfase/lysoPLipase"/>
</dbReference>
<dbReference type="PROSITE" id="PS50075">
    <property type="entry name" value="CARRIER"/>
    <property type="match status" value="1"/>
</dbReference>
<keyword evidence="9" id="KW-0597">Phosphoprotein</keyword>
<dbReference type="GO" id="GO:0005835">
    <property type="term" value="C:fatty acid synthase complex"/>
    <property type="evidence" value="ECO:0007669"/>
    <property type="project" value="InterPro"/>
</dbReference>
<dbReference type="Gene3D" id="3.20.20.70">
    <property type="entry name" value="Aldolase class I"/>
    <property type="match status" value="1"/>
</dbReference>
<proteinExistence type="inferred from homology"/>
<dbReference type="InterPro" id="IPR014043">
    <property type="entry name" value="Acyl_transferase_dom"/>
</dbReference>
<dbReference type="NCBIfam" id="TIGR00556">
    <property type="entry name" value="pantethn_trn"/>
    <property type="match status" value="1"/>
</dbReference>
<evidence type="ECO:0000256" key="18">
    <source>
        <dbReference type="ARBA" id="ARBA00023027"/>
    </source>
</evidence>
<sequence length="3910" mass="429064">MAVANGSAIHANGIATRPLILSLGQIRVSIPVSTQSDEWIAAEVLREEFTHKQSPLDTVVTTAQLENEQDAAVELSALFLGHVAASLHKDPQFAPALLLNLLKHFASSYLTTKDIHSLTASYDTETRKAVISAYVSAVAALQQRDITFPRQPESALLNAASSNKASIFALFGGQGTNEVYFDELQSLYDVYRPFVASFLKTVTEDVLVPLATKHEAFSFYTFGLDVVSWLSGETPRPSVAYLASVPISLPLIGLTQLVQYLVVCHVSGLSPGELRSRISGATGHSQGIVAAVAVAASATFEEFTNNSVKAIKWLFFCGLRGQHAFPVTSVEPSIVQDATEGGEGTPSPMLSVTGLGLKDLQSHITKTNKHLPENSQLFVSLHNGPRAFVVTGPPKALFGLVTSLRKVKAPSGLDQSKTPFSQRKPVFSIRFLVVGVPYHSDYLKGATEKLLLEDLGGEELWEAKDLKIFVFNTEDGSDLRNLSSSITRSLCEQIFTSPIHWTKATNFPETATHAIDFGPGGTSGIGLLTARNFNGRGVRVILAGVKGKGDAELFDAADVKYEEWWSKKWSPSLVRTSDGNLHLDTPFSRLLGKPPIMVAGMTPSTVKAGFVSAVLDAGYHIELAGGGHYNAAALRSKVAEIQKQIPAGVGITLNSLYINPRQFTFQLPLWQEMRKEGLPVEGFCVAAGIPTTEKAVDIIEGLRSAGIKHVAFKPGSVDGIRQVINIAAANPDFPIILQWTGGRAGGHHSFEDFHQPVLFTYRSIRAHSNICLVGGSGFGSADDVWEYLTGDWSVERFGLQPMPFDGFLFASRVMVAKEAHTSSSVKDLIVAASGVDDGAWEGTYTKPTGGILTVRSELGEPIHKVATRGVKLWKEFDDTVFKLPKEKRVAWLKERRDEVIGKLNKDFSKPWFGWKKDGSIATDLGDMTYEETVLRMVRLMFVAHQKRWVDVSLRNLTGDWLRRVEERFAGVNGSGTKASILQSYSLLDDPLPFANSFFKKYPLAAEQLLSAEDTAFFLAISQRPGQKPVPFIPVLDASFEVWFKKDSLWAAEDIEAVFDQDPQRVCILQGPVAAKWSLVKDEPVKELLGNINSSLIQRLLERKYGGDASKVPTIDYLAVKPTAVPSDLAGVKRTQVDEEITFQFGSTLPEASAWLEVLGGPELNWLRALTTSTTIVQGASYIDNPLRRILAPRPGQKVIVNYDGSAPYSVTVYGAARSYGQHVVDFKALEVEYDEESNLIDVTLYEERKGVSVPLSLHFEYKPSQGFAPIHELSDGRNKRIKEFYWKLWYGDDATLPKIDIHETFVGPEITIEAKDVEQFCAVVGNQGESFKTVRNENVQAPMDFAIVTGWKAIMKSIFPAAIDGDLLKLVHLSNGFRMVDGAKTLQVGDVCKAEGCIVSAINANEGKIVKVKGHVYREGKKVIEVISSFLYRGRFVDYENTFDTTEESDYMVPLETDAQVGVLQSKEWFEWENESSPLLAGTSLIFRIQSRVFFKDRTAYRNVSVSGDIFVRNQLKVLVKVGSVDFQQDDSQGNPVLAYLQRHGSPQGLMVPLANDGYTLTNVDSGTTFNAPLTNEPYSKISGDFNPIHINPYFSDFASLPATITHGLWSSAATRRYVENVVAKGHPDRVIAYNVNFVGMVLPGDELIVKLRHTGMLGGNIVVSVETSNSRGEKVLQGTAEVAQPTTVYVFTGQGSQEPGMGMDLYNSSPAARAVWEGADAHLLAVYGFSIVEIVKDNPKDKTIHFGGIKGQAIRQRYMDMTYDTTDKDGHVKTLPLFADIDFTQIALVVTEKAAFEDMRIKGFVQKDCAFVGHSLGEYSALASIADVLHISALVDVVFYRGITMQRAVERDSENRSNYAMCAVNPSRISPSFSDAALREVVETIATLTTSLLEIVNYNVEGQQYVCAGELIALQTMTNVLNFIKIQKIDIAKLTETYTVEKVKEMLGDIVKSCYEKAQEQQKAEGYIKLERGFATIPLPGIDVPFHSRYLWAGVLPFRAYLSKKINANQLNPDMLVGKYIPNLIAKPFEVSREYAQIIYDQTSSPRLDKVLRKWEQDNWASPDHRQKLAYIILVELLAYQFASPVRWIETQDLLFTDFAFERLVELGPSPTLTGMASRTLKAKYETADGSVSRSRAILCHAKNVKEIYYQYEDELEVAAETPSSEVSPTPAAVPVAAPPPVASSGPVASIEDVPVKAIEILLVIVAQKLKKKVDEVPLTKSIKDLVGGKSTLQNEILGDLQQEFSSAPEKGEELPLEELGSALGTGFSGSLGKYTTSLVSRVIGGKMPGGFNSSAIKAYLAKSWGLGPSRSDGVLLLATTLEPPKRLASEPEAKAWLDGVVSVYAQRSGISLSAPGAGGAAGGAGGGATINSEEFLKFQADQEKFAAQHVELYMRYLNRDSRAGEIAFDQEKANNVTLQARLDSITREHGDTYIDGIQPRFDPLKARHFDSSWNWVRQDALLMWFDIIFGRLTTVDREITARCISLLNRADPAMLQYMQYNVDRCDPSKGETYKLAKEFGQQLIDNTREVIGKPPVYKDVTFPTAPNTEVTEKGEIIYSEVVRENVRKLEAYVEEMASGDTVSGAVNIQKVQDDVVKLWTVVKSLPEISVDQKNRIKALYEGVVRSLHKGPDSRPKSVTRSRRSSSQFLRPQVTGVPAVTSLASDKIPLLHLKRRVGSTWEYSSNLTGVYLDILHEIATSGTTFKDKNALLTGVGKGSIGIEIVKGLLAGGAHVVITTSSYNRKTVEYYQSIFQSVGSRGSALTVVPFNQASKQDVEALVDYIYANLGMDLDYILPFAGIPENGREIDGLDDRSELAHRMMLVNLLRILGAVKNKKASRHFVTRPTQVILPLSPNHGLFGNDGLYSESKISLETLFQRWASESWGEYLCLAGAVIGWTRGTGLMGPTNIVAHELESYGVRTFSSKEMAFNILGLMHPLLFSITQVEPIWADLNGGMDRLPDLADITSRIRTKLNKKADVRRAVARDNAADFKVINGTEAERLIQTIDVLPRANFRFEFPSLESASSLNELSHLRGLIDLEKVIVITGFAEVGPWGSARTRWEMEARGEFTIEGCIEMAWMTGYIKHFDGRLKDGSLYVGWVDTKTNEPVDDKDVKGRYEKDILAHAGVRLIEPELFRGYDPTKKVFNQEVELTHDLEAIEVSDSEAQKFKLQHGDKCDVWAGEGGQWFAKFKKGACVFVPKAFKFSRTVAGQIPTGWDAGRYGIPEDIIAQTDRATLWALVCTAEALASSGITDPYELYKHMHPSDVGTSLGSGMGGVSSMAQMFKDRRDERQVQNDILQETFINTTAGWINLLLLSSSGPVKIPVGACATALQSLEIASDCILSGKAKVMIAGGFDDISEEGSYEFANMKATSNAETEFAMGREPTEMSRPATTSRAGFMESQGTGVHIVMNAKTALELGAPIRGILAFTSTSTDKAGRSVPAPGRGALTVAREVPSKHPSPILDVAYRSRQLSFRRSQISQWLSHEHAQLQEEIAYRKVQGEVIEDDFFSARIANLEAEAVRQEKDALAMYGMLEGSDPHIAPLRRALAVWGLTADDIGVLSIHGTSTNANEENETRIWNDIFTTISRTPGNAVPIVAQKSLLGHSKGGSAAWQMAGLLQSVITGIIPGNRNSDNIDSHFQDRQFLMFPSRSIHTDGIRAGVMSSFGFGQVGGTAMVLHPRYLFGTLEPTYYEGYKNRNHVRALQSYKAMSDMMIKNSLVKVKEHPPYIGEMEGKTLLNSMARATFDPKTGEYSFKNLTNEVPLDLGNLKAVSDIAAAGGLGFESPVGVGVDQELISAVPSHNLTFVARNFTDAEITYCQKQPSPPSSFAARWAGKEAVFKSLGVKSKGAAASMKDIEILNDESGVPTVHLHGDAKAEAEKRGISKVLISLSHSETVAIAFAHASS</sequence>
<dbReference type="Pfam" id="PF18325">
    <property type="entry name" value="Fas_alpha_ACP"/>
    <property type="match status" value="1"/>
</dbReference>
<evidence type="ECO:0000256" key="8">
    <source>
        <dbReference type="ARBA" id="ARBA00022516"/>
    </source>
</evidence>
<dbReference type="InterPro" id="IPR020841">
    <property type="entry name" value="PKS_Beta-ketoAc_synthase_dom"/>
</dbReference>
<dbReference type="InterPro" id="IPR014030">
    <property type="entry name" value="Ketoacyl_synth_N"/>
</dbReference>
<dbReference type="InterPro" id="IPR050830">
    <property type="entry name" value="Fungal_FAS"/>
</dbReference>
<dbReference type="GO" id="GO:0006635">
    <property type="term" value="P:fatty acid beta-oxidation"/>
    <property type="evidence" value="ECO:0007669"/>
    <property type="project" value="UniProtKB-UniPathway"/>
</dbReference>
<dbReference type="EMBL" id="KN838536">
    <property type="protein sequence ID" value="KIK10015.1"/>
    <property type="molecule type" value="Genomic_DNA"/>
</dbReference>
<dbReference type="InterPro" id="IPR041550">
    <property type="entry name" value="FASI_helical"/>
</dbReference>
<dbReference type="InterPro" id="IPR047224">
    <property type="entry name" value="FAS_alpha_su_C"/>
</dbReference>
<dbReference type="GO" id="GO:0000287">
    <property type="term" value="F:magnesium ion binding"/>
    <property type="evidence" value="ECO:0007669"/>
    <property type="project" value="InterPro"/>
</dbReference>
<dbReference type="InterPro" id="IPR014031">
    <property type="entry name" value="Ketoacyl_synth_C"/>
</dbReference>
<evidence type="ECO:0000256" key="3">
    <source>
        <dbReference type="ARBA" id="ARBA00012878"/>
    </source>
</evidence>
<dbReference type="Gene3D" id="3.30.70.3330">
    <property type="match status" value="1"/>
</dbReference>
<dbReference type="InterPro" id="IPR016039">
    <property type="entry name" value="Thiolase-like"/>
</dbReference>
<evidence type="ECO:0000256" key="23">
    <source>
        <dbReference type="ARBA" id="ARBA00033756"/>
    </source>
</evidence>
<dbReference type="SMART" id="SM00827">
    <property type="entry name" value="PKS_AT"/>
    <property type="match status" value="1"/>
</dbReference>
<evidence type="ECO:0000256" key="9">
    <source>
        <dbReference type="ARBA" id="ARBA00022553"/>
    </source>
</evidence>
<dbReference type="SUPFAM" id="SSF54637">
    <property type="entry name" value="Thioesterase/thiol ester dehydrase-isomerase"/>
    <property type="match status" value="2"/>
</dbReference>
<dbReference type="EC" id="1.1.1.100" evidence="4"/>
<dbReference type="CDD" id="cd03447">
    <property type="entry name" value="FAS_MaoC"/>
    <property type="match status" value="1"/>
</dbReference>
<keyword evidence="21" id="KW-0456">Lyase</keyword>
<dbReference type="Gene3D" id="6.10.250.1930">
    <property type="match status" value="1"/>
</dbReference>
<dbReference type="Gene3D" id="3.90.25.70">
    <property type="match status" value="1"/>
</dbReference>
<dbReference type="Pfam" id="PF17951">
    <property type="entry name" value="FAS_meander"/>
    <property type="match status" value="1"/>
</dbReference>
<evidence type="ECO:0000256" key="17">
    <source>
        <dbReference type="ARBA" id="ARBA00023026"/>
    </source>
</evidence>
<dbReference type="InterPro" id="IPR013565">
    <property type="entry name" value="Fas1/AflB-like_central"/>
</dbReference>
<dbReference type="InterPro" id="IPR029069">
    <property type="entry name" value="HotDog_dom_sf"/>
</dbReference>
<evidence type="ECO:0000256" key="5">
    <source>
        <dbReference type="ARBA" id="ARBA00013191"/>
    </source>
</evidence>
<evidence type="ECO:0000256" key="6">
    <source>
        <dbReference type="ARBA" id="ARBA00014008"/>
    </source>
</evidence>
<dbReference type="InterPro" id="IPR039569">
    <property type="entry name" value="FAS1-like_DH_region"/>
</dbReference>
<gene>
    <name evidence="30" type="ORF">K443DRAFT_670647</name>
</gene>
<dbReference type="GO" id="GO:0016787">
    <property type="term" value="F:hydrolase activity"/>
    <property type="evidence" value="ECO:0007669"/>
    <property type="project" value="UniProtKB-KW"/>
</dbReference>
<comment type="subunit">
    <text evidence="23">[Alpha(6)beta(6)] hexamers of two multifunctional subunits (alpha and beta).</text>
</comment>
<dbReference type="Gene3D" id="6.10.60.10">
    <property type="match status" value="1"/>
</dbReference>
<dbReference type="InterPro" id="IPR032088">
    <property type="entry name" value="SAT"/>
</dbReference>
<keyword evidence="19" id="KW-0443">Lipid metabolism</keyword>
<evidence type="ECO:0000256" key="7">
    <source>
        <dbReference type="ARBA" id="ARBA00022450"/>
    </source>
</evidence>
<keyword evidence="31" id="KW-1185">Reference proteome</keyword>
<evidence type="ECO:0000256" key="11">
    <source>
        <dbReference type="ARBA" id="ARBA00022723"/>
    </source>
</evidence>
<keyword evidence="16" id="KW-0560">Oxidoreductase</keyword>
<dbReference type="Gene3D" id="3.30.70.2490">
    <property type="match status" value="1"/>
</dbReference>
<dbReference type="GO" id="GO:0019171">
    <property type="term" value="F:(3R)-hydroxyacyl-[acyl-carrier-protein] dehydratase activity"/>
    <property type="evidence" value="ECO:0007669"/>
    <property type="project" value="InterPro"/>
</dbReference>
<dbReference type="SUPFAM" id="SSF52151">
    <property type="entry name" value="FabD/lysophospholipase-like"/>
    <property type="match status" value="2"/>
</dbReference>
<keyword evidence="14" id="KW-0460">Magnesium</keyword>
<dbReference type="Pfam" id="PF00106">
    <property type="entry name" value="adh_short"/>
    <property type="match status" value="1"/>
</dbReference>
<dbReference type="Gene3D" id="3.40.50.720">
    <property type="entry name" value="NAD(P)-binding Rossmann-like Domain"/>
    <property type="match status" value="1"/>
</dbReference>
<dbReference type="FunFam" id="3.20.20.70:FF:000078">
    <property type="entry name" value="Fatty acid synthase beta subunit dehydratase"/>
    <property type="match status" value="1"/>
</dbReference>
<evidence type="ECO:0000256" key="20">
    <source>
        <dbReference type="ARBA" id="ARBA00023160"/>
    </source>
</evidence>
<dbReference type="Pfam" id="PF22235">
    <property type="entry name" value="FAS1_thioest_ins"/>
    <property type="match status" value="1"/>
</dbReference>
<dbReference type="Gene3D" id="6.20.240.10">
    <property type="match status" value="1"/>
</dbReference>
<dbReference type="Gene3D" id="3.40.47.10">
    <property type="match status" value="1"/>
</dbReference>
<evidence type="ECO:0000256" key="14">
    <source>
        <dbReference type="ARBA" id="ARBA00022842"/>
    </source>
</evidence>
<dbReference type="SUPFAM" id="SSF51412">
    <property type="entry name" value="Inosine monophosphate dehydrogenase (IMPDH)"/>
    <property type="match status" value="1"/>
</dbReference>
<dbReference type="FunFam" id="3.30.70.3330:FF:000001">
    <property type="entry name" value="Fatty acid synthase subunit beta dehydratase"/>
    <property type="match status" value="1"/>
</dbReference>
<comment type="catalytic activity">
    <reaction evidence="24">
        <text>acetyl-CoA + n malonyl-CoA + 2n NADPH + 4n H(+) = a long-chain-acyl-CoA + n CoA + n CO2 + 2n NADP(+).</text>
        <dbReference type="EC" id="2.3.1.86"/>
    </reaction>
</comment>
<dbReference type="InterPro" id="IPR002582">
    <property type="entry name" value="ACPS"/>
</dbReference>
<dbReference type="InterPro" id="IPR003965">
    <property type="entry name" value="Fatty_acid_synthase"/>
</dbReference>
<dbReference type="FunFam" id="3.90.470.20:FF:000005">
    <property type="entry name" value="Fatty acid synthase alpha subunit FasA"/>
    <property type="match status" value="1"/>
</dbReference>
<feature type="region of interest" description="Disordered" evidence="27">
    <location>
        <begin position="2629"/>
        <end position="2651"/>
    </location>
</feature>
<evidence type="ECO:0000313" key="30">
    <source>
        <dbReference type="EMBL" id="KIK10015.1"/>
    </source>
</evidence>
<evidence type="ECO:0000256" key="4">
    <source>
        <dbReference type="ARBA" id="ARBA00012948"/>
    </source>
</evidence>
<dbReference type="FunFam" id="3.40.366.10:FF:000006">
    <property type="entry name" value="Fatty acid synthase beta subunit dehydratase"/>
    <property type="match status" value="1"/>
</dbReference>
<evidence type="ECO:0000256" key="27">
    <source>
        <dbReference type="SAM" id="MobiDB-lite"/>
    </source>
</evidence>
<organism evidence="30 31">
    <name type="scientific">Laccaria amethystina LaAM-08-1</name>
    <dbReference type="NCBI Taxonomy" id="1095629"/>
    <lineage>
        <taxon>Eukaryota</taxon>
        <taxon>Fungi</taxon>
        <taxon>Dikarya</taxon>
        <taxon>Basidiomycota</taxon>
        <taxon>Agaricomycotina</taxon>
        <taxon>Agaricomycetes</taxon>
        <taxon>Agaricomycetidae</taxon>
        <taxon>Agaricales</taxon>
        <taxon>Agaricineae</taxon>
        <taxon>Hydnangiaceae</taxon>
        <taxon>Laccaria</taxon>
    </lineage>
</organism>
<dbReference type="GO" id="GO:0004312">
    <property type="term" value="F:fatty acid synthase activity"/>
    <property type="evidence" value="ECO:0007669"/>
    <property type="project" value="InterPro"/>
</dbReference>
<dbReference type="InterPro" id="IPR036291">
    <property type="entry name" value="NAD(P)-bd_dom_sf"/>
</dbReference>
<dbReference type="FunFam" id="1.20.930.70:FF:000001">
    <property type="entry name" value="Fatty acid synthase beta subunit dehydratase"/>
    <property type="match status" value="1"/>
</dbReference>
<dbReference type="GO" id="GO:0004300">
    <property type="term" value="F:enoyl-CoA hydratase activity"/>
    <property type="evidence" value="ECO:0007669"/>
    <property type="project" value="UniProtKB-ARBA"/>
</dbReference>
<dbReference type="Gene3D" id="3.10.129.10">
    <property type="entry name" value="Hotdog Thioesterase"/>
    <property type="match status" value="1"/>
</dbReference>
<dbReference type="CDD" id="cd08950">
    <property type="entry name" value="KR_fFAS_SDR_c_like"/>
    <property type="match status" value="1"/>
</dbReference>
<dbReference type="InterPro" id="IPR001227">
    <property type="entry name" value="Ac_transferase_dom_sf"/>
</dbReference>
<evidence type="ECO:0000259" key="29">
    <source>
        <dbReference type="PROSITE" id="PS52004"/>
    </source>
</evidence>
<dbReference type="PANTHER" id="PTHR10982:SF21">
    <property type="entry name" value="FATTY ACID SYNTHASE SUBUNIT BETA"/>
    <property type="match status" value="1"/>
</dbReference>
<keyword evidence="7" id="KW-0596">Phosphopantetheine</keyword>
<dbReference type="HAMAP" id="MF_00101">
    <property type="entry name" value="AcpS"/>
    <property type="match status" value="1"/>
</dbReference>
<dbReference type="UniPathway" id="UPA00659"/>
<name>A0A0C9XCR4_9AGAR</name>
<comment type="catalytic activity">
    <reaction evidence="26">
        <text>a fatty acyl-[ACP] + malonyl-[ACP] + H(+) = a 3-oxoacyl-[ACP] + holo-[ACP] + CO2</text>
        <dbReference type="Rhea" id="RHEA:22836"/>
        <dbReference type="Rhea" id="RHEA-COMP:9623"/>
        <dbReference type="Rhea" id="RHEA-COMP:9685"/>
        <dbReference type="Rhea" id="RHEA-COMP:9916"/>
        <dbReference type="Rhea" id="RHEA-COMP:14125"/>
        <dbReference type="ChEBI" id="CHEBI:15378"/>
        <dbReference type="ChEBI" id="CHEBI:16526"/>
        <dbReference type="ChEBI" id="CHEBI:64479"/>
        <dbReference type="ChEBI" id="CHEBI:78449"/>
        <dbReference type="ChEBI" id="CHEBI:78776"/>
        <dbReference type="ChEBI" id="CHEBI:138651"/>
        <dbReference type="EC" id="2.3.1.41"/>
    </reaction>
</comment>
<evidence type="ECO:0000256" key="2">
    <source>
        <dbReference type="ARBA" id="ARBA00007485"/>
    </source>
</evidence>
<dbReference type="GO" id="GO:0004318">
    <property type="term" value="F:enoyl-[acyl-carrier-protein] reductase (NADH) activity"/>
    <property type="evidence" value="ECO:0007669"/>
    <property type="project" value="InterPro"/>
</dbReference>
<dbReference type="PROSITE" id="PS52004">
    <property type="entry name" value="KS3_2"/>
    <property type="match status" value="1"/>
</dbReference>
<dbReference type="InterPro" id="IPR002539">
    <property type="entry name" value="MaoC-like_dom"/>
</dbReference>
<keyword evidence="8" id="KW-0444">Lipid biosynthesis</keyword>
<dbReference type="GO" id="GO:0006633">
    <property type="term" value="P:fatty acid biosynthetic process"/>
    <property type="evidence" value="ECO:0007669"/>
    <property type="project" value="UniProtKB-KW"/>
</dbReference>